<dbReference type="Pfam" id="PF00106">
    <property type="entry name" value="adh_short"/>
    <property type="match status" value="1"/>
</dbReference>
<proteinExistence type="inferred from homology"/>
<organism evidence="3 4">
    <name type="scientific">Williamsia marianensis</name>
    <dbReference type="NCBI Taxonomy" id="85044"/>
    <lineage>
        <taxon>Bacteria</taxon>
        <taxon>Bacillati</taxon>
        <taxon>Actinomycetota</taxon>
        <taxon>Actinomycetes</taxon>
        <taxon>Mycobacteriales</taxon>
        <taxon>Nocardiaceae</taxon>
        <taxon>Williamsia</taxon>
    </lineage>
</organism>
<gene>
    <name evidence="3" type="ORF">CSW57_05770</name>
</gene>
<dbReference type="SUPFAM" id="SSF51735">
    <property type="entry name" value="NAD(P)-binding Rossmann-fold domains"/>
    <property type="match status" value="1"/>
</dbReference>
<dbReference type="AlphaFoldDB" id="A0A2G3PSG9"/>
<evidence type="ECO:0000313" key="3">
    <source>
        <dbReference type="EMBL" id="PHV68683.1"/>
    </source>
</evidence>
<protein>
    <submittedName>
        <fullName evidence="3">Dehydrogenase</fullName>
    </submittedName>
</protein>
<reference evidence="3 4" key="1">
    <citation type="submission" date="2017-10" db="EMBL/GenBank/DDBJ databases">
        <title>The draft genome sequence of Williamsia sp. BULT 1.1 isolated from the semi-arid grassland soils from South Africa.</title>
        <authorList>
            <person name="Kabwe M.H."/>
            <person name="Govender N."/>
            <person name="Mutseka Lunga P."/>
            <person name="Vikram S."/>
            <person name="Makhalanyane T.P."/>
        </authorList>
    </citation>
    <scope>NUCLEOTIDE SEQUENCE [LARGE SCALE GENOMIC DNA]</scope>
    <source>
        <strain evidence="3 4">BULT 1.1</strain>
    </source>
</reference>
<comment type="caution">
    <text evidence="3">The sequence shown here is derived from an EMBL/GenBank/DDBJ whole genome shotgun (WGS) entry which is preliminary data.</text>
</comment>
<evidence type="ECO:0000313" key="4">
    <source>
        <dbReference type="Proteomes" id="UP000225108"/>
    </source>
</evidence>
<dbReference type="Proteomes" id="UP000225108">
    <property type="component" value="Unassembled WGS sequence"/>
</dbReference>
<dbReference type="PANTHER" id="PTHR24320:SF148">
    <property type="entry name" value="NAD(P)-BINDING ROSSMANN-FOLD SUPERFAMILY PROTEIN"/>
    <property type="match status" value="1"/>
</dbReference>
<dbReference type="InterPro" id="IPR002347">
    <property type="entry name" value="SDR_fam"/>
</dbReference>
<dbReference type="Gene3D" id="3.40.50.720">
    <property type="entry name" value="NAD(P)-binding Rossmann-like Domain"/>
    <property type="match status" value="1"/>
</dbReference>
<evidence type="ECO:0000256" key="1">
    <source>
        <dbReference type="ARBA" id="ARBA00006484"/>
    </source>
</evidence>
<dbReference type="InterPro" id="IPR036291">
    <property type="entry name" value="NAD(P)-bd_dom_sf"/>
</dbReference>
<keyword evidence="2" id="KW-0560">Oxidoreductase</keyword>
<name>A0A2G3PSG9_WILMA</name>
<dbReference type="GO" id="GO:0016491">
    <property type="term" value="F:oxidoreductase activity"/>
    <property type="evidence" value="ECO:0007669"/>
    <property type="project" value="UniProtKB-KW"/>
</dbReference>
<dbReference type="NCBIfam" id="NF004846">
    <property type="entry name" value="PRK06197.1"/>
    <property type="match status" value="1"/>
</dbReference>
<accession>A0A2G3PSG9</accession>
<sequence length="297" mass="31747">MKTRWSVANLPRMDGKRVVVTGATNGIGWETARGLARVGAQVVLAVRDLDRGKERAEQIADETSGAHTEVVELDVADLSSVRRCADGLGPLDILVNNAGVMASERRTTVDGFEMALGTNFLGPFALTNLLLPQIAERVVVVGSTSHKTGEINLDDPHFERRTWTRPTSYSQSKLADMLWALELDRRLRKAGSSITTAIAHPGWATTGILGVTGIAPLDKVIEAAGAVLANTPEQGAAVTLYAMNPDVPSGAYVGPDGRFGLRGDPVLVGRTPKACDFRTAGLLWEFAERETGTEFGL</sequence>
<dbReference type="PRINTS" id="PR00081">
    <property type="entry name" value="GDHRDH"/>
</dbReference>
<evidence type="ECO:0000256" key="2">
    <source>
        <dbReference type="ARBA" id="ARBA00023002"/>
    </source>
</evidence>
<dbReference type="EMBL" id="PEBD01000004">
    <property type="protein sequence ID" value="PHV68683.1"/>
    <property type="molecule type" value="Genomic_DNA"/>
</dbReference>
<dbReference type="RefSeq" id="WP_099381794.1">
    <property type="nucleotide sequence ID" value="NZ_PEBD01000004.1"/>
</dbReference>
<dbReference type="PANTHER" id="PTHR24320">
    <property type="entry name" value="RETINOL DEHYDROGENASE"/>
    <property type="match status" value="1"/>
</dbReference>
<comment type="similarity">
    <text evidence="1">Belongs to the short-chain dehydrogenases/reductases (SDR) family.</text>
</comment>